<feature type="region of interest" description="Disordered" evidence="1">
    <location>
        <begin position="297"/>
        <end position="318"/>
    </location>
</feature>
<proteinExistence type="predicted"/>
<dbReference type="GO" id="GO:0012505">
    <property type="term" value="C:endomembrane system"/>
    <property type="evidence" value="ECO:0007669"/>
    <property type="project" value="UniProtKB-ARBA"/>
</dbReference>
<dbReference type="CDD" id="cd00171">
    <property type="entry name" value="Sec7"/>
    <property type="match status" value="1"/>
</dbReference>
<protein>
    <recommendedName>
        <fullName evidence="2">SEC7 domain-containing protein</fullName>
    </recommendedName>
</protein>
<name>S9VEC7_9TRYP</name>
<dbReference type="PANTHER" id="PTHR10663">
    <property type="entry name" value="GUANYL-NUCLEOTIDE EXCHANGE FACTOR"/>
    <property type="match status" value="1"/>
</dbReference>
<comment type="caution">
    <text evidence="3">The sequence shown here is derived from an EMBL/GenBank/DDBJ whole genome shotgun (WGS) entry which is preliminary data.</text>
</comment>
<feature type="region of interest" description="Disordered" evidence="1">
    <location>
        <begin position="1378"/>
        <end position="1401"/>
    </location>
</feature>
<dbReference type="Gene3D" id="1.10.1000.11">
    <property type="entry name" value="Arf Nucleotide-binding Site Opener,domain 2"/>
    <property type="match status" value="1"/>
</dbReference>
<sequence>MADAAVSLSSDDRHTLLTQITNLLSVLRESRQYDSSFHHHLAFPHDHLTQQLTELQAQVHTCISAHHDTLFASQSSAPPSKSRDCSHSGADGCERPAFGLQRWSLTDGLLPKPRLTSSSPIQLERPLTEKHIVSAFRRVCCSSGANEVICNAALYSLTVFVESRCAFITAAGLTSIMETAFQSRCEVTDASVHEVFVVRLAHLFVACLTHPKSEELSEELYVSIFGWLFMVYTREDSVLVREMLTSTFERATTHFFKRVAARLVSGDAASTVNDGYLMISFISVLVSGSITSFHEDGQPNMKKDMKNTSPTRSRKGAGVGPGVALDEFLTLDLQLIGLNMAQRALCSLRTHAAVLTDAAPVLKAVENELCRALLIAGVSTANNILMSHILRTVHLVSECMPNNLVPQIYSFISVLHLTPLQVMESERALGFPGLGVRKGGAGNSSPVLASSPASRLPFTSLAEIQARRVLLLESLAEFFADASFCVFCFTHYDLSWRYPSMLPSVLYLLEHTAAEEERAADKMGASPSRAASEKPSLPTATDDSGQSPLPVFLAATAVTNLLVSLNRADTSLESASVAPLVREGFDATLLHVVKQKKILQNFQKLFNESPLRKGIFYLLQQAVTVPAGADYHAAVAEHKTWLIIHEPADGRAIGHLLHRLATWVDKRVLGNYIGELGKEEEEHHDAETREAARRMLGSATFFTEQLIGYMEEFDFKGKSLISSIREMVYNVCLPGESQKIDRVMETFANEWYRQNAHVDNDPMLNPFHSESGAFILSFAIIMLNTDQHSRSVEKKMVFSEFKNMNRGIDNDQDLPEEYLLSVFADVVEHEVIMSEMMDRGYTNDTAWGLDMRKTSTNGPDDILALWSLTNAAPEAGLQPAELRALALPHIFSLVADPSLCVFKATLWRSAIAISSPPAQGTTIEESLDVAYRTAPYDVLLFRSTLKGVAALLQASTEVASVAVADNCMKLLLSIVSFAESSPLRTMEAIAKSAPVLLLLRELLYLIPLASAARAEQCWPGIARTLKHLQQLGLFSVQLTPQSRVSVPAHTQRFLLEEPALRVDILEAACFTLKSGAGSGSGWLSSLFGGTANPSEEAKRRRSVEQFTQRVQGFPDILTLLQILKRVDGAARKELLEVLCESSAMGSTSVEALFNTCYAAALLSGWMRTALEGADPAADPSLYESVTHTVLPFFEKTLSFVFEVNERSVLPAGSRRSASVIADRSSCLTAEEHTRWSRGVYHMVQSSLALATVMASSEALAPNVLKVVKFLLRAPRKTFTFTVAKPLSTFVYMWAEYFRETVGTPPRPSGDPGRDALRFNLLSTVTMATAATAAFGADDSVIEQLCATLHIIASHQLYDVMKETKYLVDATVALAPLYRSSGGGGPGTPPRTADGDALPSPTALPAATSPIDALSCCCQNVSRAMDAICRDDSGGATSEAWFQLWLLSLSGVSVMVQCANSVREGMDALLALQRSLLSPETQELSAAQLSTLYEQVLFPLVEKICAPQAKAPGSGGARPSLPARVSVDIKCRILNLLPKPALRSATVCPTGDPTMLTLWRRLVGTLYAIYTAYPAEGGGAAAVAEETLQMREVVNEAVKNIVIVLTTVDPAGPGAAAAPDAELRSQIAAWLKPFDFWDEVRPLLGGAPPSAAVCSAEVAARGTQEESAEAEAHGESPVPAETE</sequence>
<gene>
    <name evidence="3" type="ORF">STCU_08526</name>
</gene>
<accession>S9VEC7</accession>
<feature type="domain" description="SEC7" evidence="2">
    <location>
        <begin position="588"/>
        <end position="829"/>
    </location>
</feature>
<dbReference type="PANTHER" id="PTHR10663:SF388">
    <property type="entry name" value="GOLGI-SPECIFIC BREFELDIN A-RESISTANCE GUANINE NUCLEOTIDE EXCHANGE FACTOR 1"/>
    <property type="match status" value="1"/>
</dbReference>
<organism evidence="3 4">
    <name type="scientific">Strigomonas culicis</name>
    <dbReference type="NCBI Taxonomy" id="28005"/>
    <lineage>
        <taxon>Eukaryota</taxon>
        <taxon>Discoba</taxon>
        <taxon>Euglenozoa</taxon>
        <taxon>Kinetoplastea</taxon>
        <taxon>Metakinetoplastina</taxon>
        <taxon>Trypanosomatida</taxon>
        <taxon>Trypanosomatidae</taxon>
        <taxon>Strigomonadinae</taxon>
        <taxon>Strigomonas</taxon>
    </lineage>
</organism>
<dbReference type="Pfam" id="PF01369">
    <property type="entry name" value="Sec7"/>
    <property type="match status" value="1"/>
</dbReference>
<dbReference type="PROSITE" id="PS50190">
    <property type="entry name" value="SEC7"/>
    <property type="match status" value="1"/>
</dbReference>
<dbReference type="GO" id="GO:0005737">
    <property type="term" value="C:cytoplasm"/>
    <property type="evidence" value="ECO:0007669"/>
    <property type="project" value="UniProtKB-ARBA"/>
</dbReference>
<reference evidence="3 4" key="1">
    <citation type="journal article" date="2013" name="PLoS ONE">
        <title>Predicting the Proteins of Angomonas deanei, Strigomonas culicis and Their Respective Endosymbionts Reveals New Aspects of the Trypanosomatidae Family.</title>
        <authorList>
            <person name="Motta M.C."/>
            <person name="Martins A.C."/>
            <person name="de Souza S.S."/>
            <person name="Catta-Preta C.M."/>
            <person name="Silva R."/>
            <person name="Klein C.C."/>
            <person name="de Almeida L.G."/>
            <person name="de Lima Cunha O."/>
            <person name="Ciapina L.P."/>
            <person name="Brocchi M."/>
            <person name="Colabardini A.C."/>
            <person name="de Araujo Lima B."/>
            <person name="Machado C.R."/>
            <person name="de Almeida Soares C.M."/>
            <person name="Probst C.M."/>
            <person name="de Menezes C.B."/>
            <person name="Thompson C.E."/>
            <person name="Bartholomeu D.C."/>
            <person name="Gradia D.F."/>
            <person name="Pavoni D.P."/>
            <person name="Grisard E.C."/>
            <person name="Fantinatti-Garboggini F."/>
            <person name="Marchini F.K."/>
            <person name="Rodrigues-Luiz G.F."/>
            <person name="Wagner G."/>
            <person name="Goldman G.H."/>
            <person name="Fietto J.L."/>
            <person name="Elias M.C."/>
            <person name="Goldman M.H."/>
            <person name="Sagot M.F."/>
            <person name="Pereira M."/>
            <person name="Stoco P.H."/>
            <person name="de Mendonca-Neto R.P."/>
            <person name="Teixeira S.M."/>
            <person name="Maciel T.E."/>
            <person name="de Oliveira Mendes T.A."/>
            <person name="Urmenyi T.P."/>
            <person name="de Souza W."/>
            <person name="Schenkman S."/>
            <person name="de Vasconcelos A.T."/>
        </authorList>
    </citation>
    <scope>NUCLEOTIDE SEQUENCE [LARGE SCALE GENOMIC DNA]</scope>
</reference>
<dbReference type="Proteomes" id="UP000015354">
    <property type="component" value="Unassembled WGS sequence"/>
</dbReference>
<feature type="region of interest" description="Disordered" evidence="1">
    <location>
        <begin position="518"/>
        <end position="545"/>
    </location>
</feature>
<dbReference type="InterPro" id="IPR035999">
    <property type="entry name" value="Sec7_dom_sf"/>
</dbReference>
<dbReference type="InterPro" id="IPR000904">
    <property type="entry name" value="Sec7_dom"/>
</dbReference>
<evidence type="ECO:0000256" key="1">
    <source>
        <dbReference type="SAM" id="MobiDB-lite"/>
    </source>
</evidence>
<dbReference type="SMART" id="SM00222">
    <property type="entry name" value="Sec7"/>
    <property type="match status" value="1"/>
</dbReference>
<evidence type="ECO:0000313" key="4">
    <source>
        <dbReference type="Proteomes" id="UP000015354"/>
    </source>
</evidence>
<evidence type="ECO:0000259" key="2">
    <source>
        <dbReference type="PROSITE" id="PS50190"/>
    </source>
</evidence>
<dbReference type="OrthoDB" id="430364at2759"/>
<evidence type="ECO:0000313" key="3">
    <source>
        <dbReference type="EMBL" id="EPY21480.1"/>
    </source>
</evidence>
<dbReference type="EMBL" id="ATMH01008526">
    <property type="protein sequence ID" value="EPY21480.1"/>
    <property type="molecule type" value="Genomic_DNA"/>
</dbReference>
<dbReference type="GO" id="GO:0016192">
    <property type="term" value="P:vesicle-mediated transport"/>
    <property type="evidence" value="ECO:0007669"/>
    <property type="project" value="UniProtKB-ARBA"/>
</dbReference>
<dbReference type="SUPFAM" id="SSF48425">
    <property type="entry name" value="Sec7 domain"/>
    <property type="match status" value="1"/>
</dbReference>
<dbReference type="InterPro" id="IPR023394">
    <property type="entry name" value="Sec7_C_sf"/>
</dbReference>
<dbReference type="GO" id="GO:0032012">
    <property type="term" value="P:regulation of ARF protein signal transduction"/>
    <property type="evidence" value="ECO:0007669"/>
    <property type="project" value="InterPro"/>
</dbReference>
<keyword evidence="4" id="KW-1185">Reference proteome</keyword>
<feature type="compositionally biased region" description="Basic and acidic residues" evidence="1">
    <location>
        <begin position="297"/>
        <end position="306"/>
    </location>
</feature>
<dbReference type="GO" id="GO:0005085">
    <property type="term" value="F:guanyl-nucleotide exchange factor activity"/>
    <property type="evidence" value="ECO:0007669"/>
    <property type="project" value="InterPro"/>
</dbReference>
<feature type="region of interest" description="Disordered" evidence="1">
    <location>
        <begin position="1656"/>
        <end position="1682"/>
    </location>
</feature>